<keyword evidence="2" id="KW-1185">Reference proteome</keyword>
<name>A0A176RYT1_9GAMM</name>
<accession>A0A176RYT1</accession>
<proteinExistence type="predicted"/>
<dbReference type="Proteomes" id="UP000076962">
    <property type="component" value="Unassembled WGS sequence"/>
</dbReference>
<dbReference type="AlphaFoldDB" id="A0A176RYT1"/>
<comment type="caution">
    <text evidence="1">The sequence shown here is derived from an EMBL/GenBank/DDBJ whole genome shotgun (WGS) entry which is preliminary data.</text>
</comment>
<protein>
    <submittedName>
        <fullName evidence="1">Uncharacterized protein</fullName>
    </submittedName>
</protein>
<reference evidence="1 2" key="1">
    <citation type="submission" date="2016-05" db="EMBL/GenBank/DDBJ databases">
        <title>Single-cell genome of chain-forming Candidatus Thiomargarita nelsonii and comparison to other large sulfur-oxidizing bacteria.</title>
        <authorList>
            <person name="Winkel M."/>
            <person name="Salman V."/>
            <person name="Woyke T."/>
            <person name="Schulz-Vogt H."/>
            <person name="Richter M."/>
            <person name="Flood B."/>
            <person name="Bailey J."/>
            <person name="Amann R."/>
            <person name="Mussmann M."/>
        </authorList>
    </citation>
    <scope>NUCLEOTIDE SEQUENCE [LARGE SCALE GENOMIC DNA]</scope>
    <source>
        <strain evidence="1 2">THI036</strain>
    </source>
</reference>
<evidence type="ECO:0000313" key="1">
    <source>
        <dbReference type="EMBL" id="OAD20846.1"/>
    </source>
</evidence>
<sequence length="53" mass="5778">MKPEIDSFLIISHKSPASNSPATQICFNLDMRFCNPASTNILSCCGVQSKISM</sequence>
<organism evidence="1 2">
    <name type="scientific">Candidatus Thiomargarita nelsonii</name>
    <dbReference type="NCBI Taxonomy" id="1003181"/>
    <lineage>
        <taxon>Bacteria</taxon>
        <taxon>Pseudomonadati</taxon>
        <taxon>Pseudomonadota</taxon>
        <taxon>Gammaproteobacteria</taxon>
        <taxon>Thiotrichales</taxon>
        <taxon>Thiotrichaceae</taxon>
        <taxon>Thiomargarita</taxon>
    </lineage>
</organism>
<gene>
    <name evidence="1" type="ORF">THIOM_003425</name>
</gene>
<evidence type="ECO:0000313" key="2">
    <source>
        <dbReference type="Proteomes" id="UP000076962"/>
    </source>
</evidence>
<dbReference type="EMBL" id="LUTY01002065">
    <property type="protein sequence ID" value="OAD20846.1"/>
    <property type="molecule type" value="Genomic_DNA"/>
</dbReference>